<dbReference type="InterPro" id="IPR003834">
    <property type="entry name" value="Cyt_c_assmbl_TM_dom"/>
</dbReference>
<name>A0ABS6MQ92_9GAMM</name>
<feature type="transmembrane region" description="Helical" evidence="6">
    <location>
        <begin position="299"/>
        <end position="323"/>
    </location>
</feature>
<dbReference type="Pfam" id="PF13899">
    <property type="entry name" value="Thioredoxin_7"/>
    <property type="match status" value="1"/>
</dbReference>
<evidence type="ECO:0000256" key="4">
    <source>
        <dbReference type="ARBA" id="ARBA00022989"/>
    </source>
</evidence>
<keyword evidence="9" id="KW-1185">Reference proteome</keyword>
<keyword evidence="5 6" id="KW-0472">Membrane</keyword>
<dbReference type="Proteomes" id="UP000704611">
    <property type="component" value="Unassembled WGS sequence"/>
</dbReference>
<dbReference type="InterPro" id="IPR013766">
    <property type="entry name" value="Thioredoxin_domain"/>
</dbReference>
<evidence type="ECO:0000256" key="6">
    <source>
        <dbReference type="SAM" id="Phobius"/>
    </source>
</evidence>
<keyword evidence="3" id="KW-0201">Cytochrome c-type biogenesis</keyword>
<feature type="transmembrane region" description="Helical" evidence="6">
    <location>
        <begin position="344"/>
        <end position="366"/>
    </location>
</feature>
<feature type="domain" description="Thioredoxin" evidence="7">
    <location>
        <begin position="561"/>
        <end position="700"/>
    </location>
</feature>
<dbReference type="InterPro" id="IPR035671">
    <property type="entry name" value="DsbD_gamma"/>
</dbReference>
<organism evidence="8 9">
    <name type="scientific">Arsukibacterium indicum</name>
    <dbReference type="NCBI Taxonomy" id="2848612"/>
    <lineage>
        <taxon>Bacteria</taxon>
        <taxon>Pseudomonadati</taxon>
        <taxon>Pseudomonadota</taxon>
        <taxon>Gammaproteobacteria</taxon>
        <taxon>Chromatiales</taxon>
        <taxon>Chromatiaceae</taxon>
        <taxon>Arsukibacterium</taxon>
    </lineage>
</organism>
<feature type="transmembrane region" description="Helical" evidence="6">
    <location>
        <begin position="429"/>
        <end position="451"/>
    </location>
</feature>
<feature type="transmembrane region" description="Helical" evidence="6">
    <location>
        <begin position="554"/>
        <end position="571"/>
    </location>
</feature>
<dbReference type="RefSeq" id="WP_217671267.1">
    <property type="nucleotide sequence ID" value="NZ_JAHRID010000010.1"/>
</dbReference>
<gene>
    <name evidence="8" type="ORF">KQY15_17810</name>
</gene>
<dbReference type="EMBL" id="JAHRID010000010">
    <property type="protein sequence ID" value="MBV2130958.1"/>
    <property type="molecule type" value="Genomic_DNA"/>
</dbReference>
<feature type="transmembrane region" description="Helical" evidence="6">
    <location>
        <begin position="499"/>
        <end position="515"/>
    </location>
</feature>
<dbReference type="InterPro" id="IPR028250">
    <property type="entry name" value="DsbDN"/>
</dbReference>
<dbReference type="PANTHER" id="PTHR32234:SF3">
    <property type="entry name" value="SUPPRESSION OF COPPER SENSITIVITY PROTEIN"/>
    <property type="match status" value="1"/>
</dbReference>
<proteinExistence type="predicted"/>
<dbReference type="PROSITE" id="PS51352">
    <property type="entry name" value="THIOREDOXIN_2"/>
    <property type="match status" value="1"/>
</dbReference>
<dbReference type="Pfam" id="PF11412">
    <property type="entry name" value="DsbD_N"/>
    <property type="match status" value="1"/>
</dbReference>
<evidence type="ECO:0000313" key="8">
    <source>
        <dbReference type="EMBL" id="MBV2130958.1"/>
    </source>
</evidence>
<accession>A0ABS6MQ92</accession>
<sequence length="701" mass="75649">MLQLSRWLIISVLLLLSTLVLSFAVNASSSGWQQAKHIRAELLSEYGTVTPGQQFAILLHFQPDPGWHTYWQNPGDSGLPTSINWQLPQGVQAGAIQWPTPQAFVIPPLVNYGFAGQTLLLTDVTIPTDYPADSLTIKADVDWLVCEEICIPADASFELTLAVASNSELGVSQQPLFNQARSSLPVKTGITGDYAISGGAFSAELMEPLPQPPVAFFVAGTELVDHAAAQQLVPQASGLLLQQAINTYFSNAPQQVEVVLVDAEGKGYSVSLQHRSQPAEPDSSTEILVTGGTLKQSSLWLILVMAAGGGLILNLMPCVFPVLSLKALSIAGNSQQRRQQRRDAIFYSAGVVLSFLALAGLLIALRAAGNAIGWGFQLQSPLLVGLLAYLLLALGLSLSGLVQFGLGLMNAGGELTAKSGGKGSFFTGVLAVVVASPCTAPFMGTALGYAVTQSPQVALLVFAALGLGMALPFLLLAYIPALARLLPKPGAWMETLKQLLAWPLYLSAVWLVWVFGRQTGIDAVALLLVGMVALAAALWLWGRVQLGAGWFNRLAMLVLMLLALVTLWQVASQPVSDGNIDQQSERQHWQSWSPEKLAELQQQGKPVLVNMTADWCITCLVNERVALNTERSKAALKDYNVSYLKGDWTRRDGDITAYLQQYQRDGVPLYVLYWPGQPPQVLPQILTPDTLRQTFESLSQQ</sequence>
<evidence type="ECO:0000256" key="5">
    <source>
        <dbReference type="ARBA" id="ARBA00023136"/>
    </source>
</evidence>
<comment type="subcellular location">
    <subcellularLocation>
        <location evidence="1">Membrane</location>
        <topology evidence="1">Multi-pass membrane protein</topology>
    </subcellularLocation>
</comment>
<feature type="transmembrane region" description="Helical" evidence="6">
    <location>
        <begin position="521"/>
        <end position="542"/>
    </location>
</feature>
<feature type="transmembrane region" description="Helical" evidence="6">
    <location>
        <begin position="457"/>
        <end position="479"/>
    </location>
</feature>
<protein>
    <submittedName>
        <fullName evidence="8">Thioredoxin family protein</fullName>
    </submittedName>
</protein>
<evidence type="ECO:0000259" key="7">
    <source>
        <dbReference type="PROSITE" id="PS51352"/>
    </source>
</evidence>
<keyword evidence="2 6" id="KW-0812">Transmembrane</keyword>
<keyword evidence="4 6" id="KW-1133">Transmembrane helix</keyword>
<comment type="caution">
    <text evidence="8">The sequence shown here is derived from an EMBL/GenBank/DDBJ whole genome shotgun (WGS) entry which is preliminary data.</text>
</comment>
<evidence type="ECO:0000256" key="3">
    <source>
        <dbReference type="ARBA" id="ARBA00022748"/>
    </source>
</evidence>
<reference evidence="8 9" key="1">
    <citation type="submission" date="2021-06" db="EMBL/GenBank/DDBJ databases">
        <title>Rheinheimera indica sp. nov., isolated from deep-sea sediment.</title>
        <authorList>
            <person name="Wang Z."/>
            <person name="Zhang X.-Y."/>
        </authorList>
    </citation>
    <scope>NUCLEOTIDE SEQUENCE [LARGE SCALE GENOMIC DNA]</scope>
    <source>
        <strain evidence="8 9">SM2107</strain>
    </source>
</reference>
<evidence type="ECO:0000313" key="9">
    <source>
        <dbReference type="Proteomes" id="UP000704611"/>
    </source>
</evidence>
<evidence type="ECO:0000256" key="2">
    <source>
        <dbReference type="ARBA" id="ARBA00022692"/>
    </source>
</evidence>
<dbReference type="PANTHER" id="PTHR32234">
    <property type="entry name" value="THIOL:DISULFIDE INTERCHANGE PROTEIN DSBD"/>
    <property type="match status" value="1"/>
</dbReference>
<dbReference type="CDD" id="cd02953">
    <property type="entry name" value="DsbDgamma"/>
    <property type="match status" value="1"/>
</dbReference>
<feature type="transmembrane region" description="Helical" evidence="6">
    <location>
        <begin position="386"/>
        <end position="408"/>
    </location>
</feature>
<evidence type="ECO:0000256" key="1">
    <source>
        <dbReference type="ARBA" id="ARBA00004141"/>
    </source>
</evidence>
<dbReference type="Pfam" id="PF02683">
    <property type="entry name" value="DsbD_TM"/>
    <property type="match status" value="1"/>
</dbReference>